<dbReference type="Proteomes" id="UP000800096">
    <property type="component" value="Unassembled WGS sequence"/>
</dbReference>
<gene>
    <name evidence="2" type="ORF">BDU57DRAFT_303526</name>
</gene>
<evidence type="ECO:0000256" key="1">
    <source>
        <dbReference type="SAM" id="MobiDB-lite"/>
    </source>
</evidence>
<accession>A0A6A5QGW7</accession>
<protein>
    <submittedName>
        <fullName evidence="2">Uncharacterized protein</fullName>
    </submittedName>
</protein>
<dbReference type="EMBL" id="ML979137">
    <property type="protein sequence ID" value="KAF1914753.1"/>
    <property type="molecule type" value="Genomic_DNA"/>
</dbReference>
<feature type="region of interest" description="Disordered" evidence="1">
    <location>
        <begin position="24"/>
        <end position="62"/>
    </location>
</feature>
<evidence type="ECO:0000313" key="3">
    <source>
        <dbReference type="Proteomes" id="UP000800096"/>
    </source>
</evidence>
<proteinExistence type="predicted"/>
<dbReference type="AlphaFoldDB" id="A0A6A5QGW7"/>
<evidence type="ECO:0000313" key="2">
    <source>
        <dbReference type="EMBL" id="KAF1914753.1"/>
    </source>
</evidence>
<reference evidence="2" key="1">
    <citation type="journal article" date="2020" name="Stud. Mycol.">
        <title>101 Dothideomycetes genomes: a test case for predicting lifestyles and emergence of pathogens.</title>
        <authorList>
            <person name="Haridas S."/>
            <person name="Albert R."/>
            <person name="Binder M."/>
            <person name="Bloem J."/>
            <person name="Labutti K."/>
            <person name="Salamov A."/>
            <person name="Andreopoulos B."/>
            <person name="Baker S."/>
            <person name="Barry K."/>
            <person name="Bills G."/>
            <person name="Bluhm B."/>
            <person name="Cannon C."/>
            <person name="Castanera R."/>
            <person name="Culley D."/>
            <person name="Daum C."/>
            <person name="Ezra D."/>
            <person name="Gonzalez J."/>
            <person name="Henrissat B."/>
            <person name="Kuo A."/>
            <person name="Liang C."/>
            <person name="Lipzen A."/>
            <person name="Lutzoni F."/>
            <person name="Magnuson J."/>
            <person name="Mondo S."/>
            <person name="Nolan M."/>
            <person name="Ohm R."/>
            <person name="Pangilinan J."/>
            <person name="Park H.-J."/>
            <person name="Ramirez L."/>
            <person name="Alfaro M."/>
            <person name="Sun H."/>
            <person name="Tritt A."/>
            <person name="Yoshinaga Y."/>
            <person name="Zwiers L.-H."/>
            <person name="Turgeon B."/>
            <person name="Goodwin S."/>
            <person name="Spatafora J."/>
            <person name="Crous P."/>
            <person name="Grigoriev I."/>
        </authorList>
    </citation>
    <scope>NUCLEOTIDE SEQUENCE</scope>
    <source>
        <strain evidence="2">HMLAC05119</strain>
    </source>
</reference>
<name>A0A6A5QGW7_AMPQU</name>
<keyword evidence="3" id="KW-1185">Reference proteome</keyword>
<organism evidence="2 3">
    <name type="scientific">Ampelomyces quisqualis</name>
    <name type="common">Powdery mildew agent</name>
    <dbReference type="NCBI Taxonomy" id="50730"/>
    <lineage>
        <taxon>Eukaryota</taxon>
        <taxon>Fungi</taxon>
        <taxon>Dikarya</taxon>
        <taxon>Ascomycota</taxon>
        <taxon>Pezizomycotina</taxon>
        <taxon>Dothideomycetes</taxon>
        <taxon>Pleosporomycetidae</taxon>
        <taxon>Pleosporales</taxon>
        <taxon>Pleosporineae</taxon>
        <taxon>Phaeosphaeriaceae</taxon>
        <taxon>Ampelomyces</taxon>
    </lineage>
</organism>
<dbReference type="OrthoDB" id="3788651at2759"/>
<sequence>MSQEDERKFGALCGLAKLKFEGVEAKKQKRSYSEPPGTARLNGHGKLHKPPQVPKVSERPRNRLRKQAVSQTILPPPTTALFVLEFEPYPHLSHPSKVLGIYSTFDSVSLGAFKHGAYTFSREGLLDGSEYLNPTGRIRIVPTSVQQSGVRAIFPERSQSLGGETMRLDIPHPESQAEVPIESTTAKEALYMAVREGPRGASWIGVFQDKSLAWGASLKDKAMCAMADPLCDEQRTVGVNNMPLVSGRLVGSGRYVWKVEEHWIDSADHTKPLLDVRDV</sequence>